<sequence>MVDFRVSIVGAGNIGSALAACLGTAGGFAAEVIDPSEEALDRLLDLNLPVSLHRLGSQEPLANLLKQSDVTVAAVPERAVPAIARAAASAGTHFLDFSPLHADTRQALERLAGERVVLNGCGVSPGLVENIASSLVARCAPVSELTIRVGSIPRLPTNRLGYGQIWDIDGLIDEYTMPCEALRRGERVHLAPLEGKEHVVLDGVTYEGFTTSRGLKDLAMFAAAGVGNVTFKTLRYPGHLEHMQFLLDDLGLKNRRDMLRSLLLNGLPIIEEDELVMFLTARSARGARKLEASSSYRFRPSPALGPFNAMTSVAAGYAAGLLSLLRNGDLGERGFVAHHSVSGAGVLENPFFPPLLAA</sequence>
<name>A0A4Q2TRB3_9HYPH</name>
<dbReference type="EMBL" id="SDVB01000106">
    <property type="protein sequence ID" value="RYC23132.1"/>
    <property type="molecule type" value="Genomic_DNA"/>
</dbReference>
<reference evidence="3 4" key="1">
    <citation type="submission" date="2019-01" db="EMBL/GenBank/DDBJ databases">
        <authorList>
            <person name="Deng T."/>
        </authorList>
    </citation>
    <scope>NUCLEOTIDE SEQUENCE [LARGE SCALE GENOMIC DNA]</scope>
    <source>
        <strain evidence="3 4">F8825</strain>
    </source>
</reference>
<feature type="domain" description="Saccharopine dehydrogenase NADP binding" evidence="1">
    <location>
        <begin position="6"/>
        <end position="105"/>
    </location>
</feature>
<gene>
    <name evidence="3" type="ORF">EUU22_03220</name>
</gene>
<feature type="domain" description="Saccharopine dehydrogenase-like C-terminal" evidence="2">
    <location>
        <begin position="122"/>
        <end position="260"/>
    </location>
</feature>
<dbReference type="RefSeq" id="WP_129330669.1">
    <property type="nucleotide sequence ID" value="NZ_SDVB01000106.1"/>
</dbReference>
<dbReference type="Proteomes" id="UP000291088">
    <property type="component" value="Unassembled WGS sequence"/>
</dbReference>
<dbReference type="Pfam" id="PF16653">
    <property type="entry name" value="Sacchrp_dh_C"/>
    <property type="match status" value="1"/>
</dbReference>
<dbReference type="SUPFAM" id="SSF51735">
    <property type="entry name" value="NAD(P)-binding Rossmann-fold domains"/>
    <property type="match status" value="1"/>
</dbReference>
<dbReference type="InterPro" id="IPR036291">
    <property type="entry name" value="NAD(P)-bd_dom_sf"/>
</dbReference>
<dbReference type="Gene3D" id="3.30.360.10">
    <property type="entry name" value="Dihydrodipicolinate Reductase, domain 2"/>
    <property type="match status" value="1"/>
</dbReference>
<evidence type="ECO:0000313" key="4">
    <source>
        <dbReference type="Proteomes" id="UP000291088"/>
    </source>
</evidence>
<dbReference type="Gene3D" id="3.40.50.720">
    <property type="entry name" value="NAD(P)-binding Rossmann-like Domain"/>
    <property type="match status" value="1"/>
</dbReference>
<proteinExistence type="predicted"/>
<organism evidence="3 4">
    <name type="scientific">Ciceribacter ferrooxidans</name>
    <dbReference type="NCBI Taxonomy" id="2509717"/>
    <lineage>
        <taxon>Bacteria</taxon>
        <taxon>Pseudomonadati</taxon>
        <taxon>Pseudomonadota</taxon>
        <taxon>Alphaproteobacteria</taxon>
        <taxon>Hyphomicrobiales</taxon>
        <taxon>Rhizobiaceae</taxon>
        <taxon>Ciceribacter</taxon>
    </lineage>
</organism>
<comment type="caution">
    <text evidence="3">The sequence shown here is derived from an EMBL/GenBank/DDBJ whole genome shotgun (WGS) entry which is preliminary data.</text>
</comment>
<dbReference type="InterPro" id="IPR005097">
    <property type="entry name" value="Sacchrp_dh_NADP-bd"/>
</dbReference>
<dbReference type="Pfam" id="PF03435">
    <property type="entry name" value="Sacchrp_dh_NADP"/>
    <property type="match status" value="1"/>
</dbReference>
<evidence type="ECO:0000313" key="3">
    <source>
        <dbReference type="EMBL" id="RYC23132.1"/>
    </source>
</evidence>
<protein>
    <submittedName>
        <fullName evidence="3">Pyridine nucleotide-disulfide oxidoreductase</fullName>
    </submittedName>
</protein>
<dbReference type="OrthoDB" id="9769367at2"/>
<evidence type="ECO:0000259" key="1">
    <source>
        <dbReference type="Pfam" id="PF03435"/>
    </source>
</evidence>
<dbReference type="PROSITE" id="PS51257">
    <property type="entry name" value="PROKAR_LIPOPROTEIN"/>
    <property type="match status" value="1"/>
</dbReference>
<keyword evidence="4" id="KW-1185">Reference proteome</keyword>
<dbReference type="SUPFAM" id="SSF55347">
    <property type="entry name" value="Glyceraldehyde-3-phosphate dehydrogenase-like, C-terminal domain"/>
    <property type="match status" value="1"/>
</dbReference>
<evidence type="ECO:0000259" key="2">
    <source>
        <dbReference type="Pfam" id="PF16653"/>
    </source>
</evidence>
<dbReference type="InterPro" id="IPR032095">
    <property type="entry name" value="Sacchrp_dh-like_C"/>
</dbReference>
<dbReference type="AlphaFoldDB" id="A0A4Q2TRB3"/>
<accession>A0A4Q2TRB3</accession>